<reference evidence="1" key="1">
    <citation type="submission" date="2024-06" db="EMBL/GenBank/DDBJ databases">
        <title>Draft Genome Sequence of Deinococcus sonorensis Type Strain KR-87, a Biofilm Producing Representative of the Genus Deinococcus.</title>
        <authorList>
            <person name="Boren L.S."/>
            <person name="Grosso R.A."/>
            <person name="Hugenberg-Cox A.N."/>
            <person name="Hill J.T.E."/>
            <person name="Albert C.M."/>
            <person name="Tuohy J.M."/>
        </authorList>
    </citation>
    <scope>NUCLEOTIDE SEQUENCE</scope>
    <source>
        <strain evidence="1">KR-87</strain>
    </source>
</reference>
<organism evidence="1">
    <name type="scientific">Deinococcus sonorensis KR-87</name>
    <dbReference type="NCBI Taxonomy" id="694439"/>
    <lineage>
        <taxon>Bacteria</taxon>
        <taxon>Thermotogati</taxon>
        <taxon>Deinococcota</taxon>
        <taxon>Deinococci</taxon>
        <taxon>Deinococcales</taxon>
        <taxon>Deinococcaceae</taxon>
        <taxon>Deinococcus</taxon>
    </lineage>
</organism>
<dbReference type="RefSeq" id="WP_350244281.1">
    <property type="nucleotide sequence ID" value="NZ_CP158299.1"/>
</dbReference>
<sequence length="78" mass="8394">MTPDPPRPSGMHDGANGTVHAQLDEFRRLILQYRRDLAEVDVLIRQSAGLLATSEVCLKRSHAVISAAGGDATVARRG</sequence>
<dbReference type="KEGG" id="dsc:ABOD76_07940"/>
<name>A0AAU7UCM0_9DEIO</name>
<gene>
    <name evidence="1" type="ORF">ABOD76_07940</name>
</gene>
<dbReference type="AlphaFoldDB" id="A0AAU7UCM0"/>
<dbReference type="EMBL" id="CP158299">
    <property type="protein sequence ID" value="XBV86226.1"/>
    <property type="molecule type" value="Genomic_DNA"/>
</dbReference>
<protein>
    <submittedName>
        <fullName evidence="1">Uncharacterized protein</fullName>
    </submittedName>
</protein>
<evidence type="ECO:0000313" key="1">
    <source>
        <dbReference type="EMBL" id="XBV86226.1"/>
    </source>
</evidence>
<proteinExistence type="predicted"/>
<accession>A0AAU7UCM0</accession>